<evidence type="ECO:0000313" key="2">
    <source>
        <dbReference type="EMBL" id="MBC8569477.1"/>
    </source>
</evidence>
<protein>
    <submittedName>
        <fullName evidence="2">Uncharacterized protein</fullName>
    </submittedName>
</protein>
<sequence length="117" mass="12474">MKEKIPMEDKGLLFASICGFLTAGLSKRHVFGKENKLGHVGIIGGEDGPTAIYVANKSGDETVSNSYVLPLGVSKRKLKEMLGNFFSFNAIAAVLRCLCLVGLLLSSVSILSKLGKD</sequence>
<dbReference type="EMBL" id="JACRTC010000001">
    <property type="protein sequence ID" value="MBC8569477.1"/>
    <property type="molecule type" value="Genomic_DNA"/>
</dbReference>
<organism evidence="2 3">
    <name type="scientific">Zongyangia hominis</name>
    <dbReference type="NCBI Taxonomy" id="2763677"/>
    <lineage>
        <taxon>Bacteria</taxon>
        <taxon>Bacillati</taxon>
        <taxon>Bacillota</taxon>
        <taxon>Clostridia</taxon>
        <taxon>Eubacteriales</taxon>
        <taxon>Oscillospiraceae</taxon>
        <taxon>Zongyangia</taxon>
    </lineage>
</organism>
<keyword evidence="1" id="KW-1133">Transmembrane helix</keyword>
<keyword evidence="1" id="KW-0812">Transmembrane</keyword>
<comment type="caution">
    <text evidence="2">The sequence shown here is derived from an EMBL/GenBank/DDBJ whole genome shotgun (WGS) entry which is preliminary data.</text>
</comment>
<feature type="transmembrane region" description="Helical" evidence="1">
    <location>
        <begin position="85"/>
        <end position="111"/>
    </location>
</feature>
<accession>A0A926IAU5</accession>
<keyword evidence="1" id="KW-0472">Membrane</keyword>
<dbReference type="Proteomes" id="UP000660861">
    <property type="component" value="Unassembled WGS sequence"/>
</dbReference>
<evidence type="ECO:0000313" key="3">
    <source>
        <dbReference type="Proteomes" id="UP000660861"/>
    </source>
</evidence>
<dbReference type="RefSeq" id="WP_262396575.1">
    <property type="nucleotide sequence ID" value="NZ_JACRTC010000001.1"/>
</dbReference>
<reference evidence="2" key="1">
    <citation type="submission" date="2020-08" db="EMBL/GenBank/DDBJ databases">
        <title>Genome public.</title>
        <authorList>
            <person name="Liu C."/>
            <person name="Sun Q."/>
        </authorList>
    </citation>
    <scope>NUCLEOTIDE SEQUENCE</scope>
    <source>
        <strain evidence="2">NSJ-54</strain>
    </source>
</reference>
<name>A0A926IAU5_9FIRM</name>
<evidence type="ECO:0000256" key="1">
    <source>
        <dbReference type="SAM" id="Phobius"/>
    </source>
</evidence>
<dbReference type="AlphaFoldDB" id="A0A926IAU5"/>
<proteinExistence type="predicted"/>
<keyword evidence="3" id="KW-1185">Reference proteome</keyword>
<gene>
    <name evidence="2" type="ORF">H8709_01350</name>
</gene>